<comment type="caution">
    <text evidence="8">The sequence shown here is derived from an EMBL/GenBank/DDBJ whole genome shotgun (WGS) entry which is preliminary data.</text>
</comment>
<comment type="catalytic activity">
    <reaction evidence="5">
        <text>[phosphate](n) + H2O = [phosphate](n-1) + phosphate + H(+)</text>
        <dbReference type="Rhea" id="RHEA:21528"/>
        <dbReference type="Rhea" id="RHEA-COMP:9859"/>
        <dbReference type="Rhea" id="RHEA-COMP:14279"/>
        <dbReference type="ChEBI" id="CHEBI:15377"/>
        <dbReference type="ChEBI" id="CHEBI:15378"/>
        <dbReference type="ChEBI" id="CHEBI:16838"/>
        <dbReference type="ChEBI" id="CHEBI:43474"/>
        <dbReference type="EC" id="3.6.1.11"/>
    </reaction>
</comment>
<dbReference type="InterPro" id="IPR050273">
    <property type="entry name" value="GppA/Ppx_hydrolase"/>
</dbReference>
<dbReference type="SUPFAM" id="SSF53067">
    <property type="entry name" value="Actin-like ATPase domain"/>
    <property type="match status" value="2"/>
</dbReference>
<feature type="domain" description="Ppx/GppA phosphatase C-terminal" evidence="7">
    <location>
        <begin position="315"/>
        <end position="433"/>
    </location>
</feature>
<dbReference type="PANTHER" id="PTHR30005:SF0">
    <property type="entry name" value="RETROGRADE REGULATION PROTEIN 2"/>
    <property type="match status" value="1"/>
</dbReference>
<dbReference type="GO" id="GO:0006793">
    <property type="term" value="P:phosphorus metabolic process"/>
    <property type="evidence" value="ECO:0007669"/>
    <property type="project" value="InterPro"/>
</dbReference>
<evidence type="ECO:0000256" key="2">
    <source>
        <dbReference type="ARBA" id="ARBA00012451"/>
    </source>
</evidence>
<dbReference type="CDD" id="cd24052">
    <property type="entry name" value="ASKHA_NBD_HpPPX-GppA-like"/>
    <property type="match status" value="1"/>
</dbReference>
<dbReference type="InterPro" id="IPR048950">
    <property type="entry name" value="Ppx_GppA_C"/>
</dbReference>
<dbReference type="InterPro" id="IPR022371">
    <property type="entry name" value="Exopolyphosphatase"/>
</dbReference>
<comment type="similarity">
    <text evidence="1">Belongs to the GppA/Ppx family.</text>
</comment>
<dbReference type="InterPro" id="IPR030673">
    <property type="entry name" value="PyroPPase_GppA_Ppx"/>
</dbReference>
<evidence type="ECO:0000259" key="7">
    <source>
        <dbReference type="Pfam" id="PF21447"/>
    </source>
</evidence>
<feature type="domain" description="Ppx/GppA phosphatase N-terminal" evidence="6">
    <location>
        <begin position="22"/>
        <end position="302"/>
    </location>
</feature>
<sequence length="512" mass="58747">MRNIAIVDIGSNSIKLVLAEIKKNNSFKIIDELKETVRLGEGIEEDNKLQEGRIKVAIQTLKMFKNLCNATETKEIIAVATAAVRRADNQEEFLNRIKEEVELDVQVLSGEEEGYYDYWGVVNSIDRDNGLIMDIGGGSIELIWMKERKIKECVSLSFGSLDLTRHFNLYDSITSKQEEQLIKFLTTAFNEVTWLKDIDCNSLIGVGGTIRNIAKIDQRNNDYPLDLLHYYQLKKSTVNAIYELVKNKDLKKRKKISGLSKKRADIFIGATAAVATLMNLYNLDKLLISGKGIREGLIYNYLYQDKEPNSNVLDFSINNIVNNLNLNKKHAQHVHKLAKVLYQELKPLFKLNEEEFEGDIDKILKTATMLHDAGNSINYYDHHEHSFYMILNSGINGLSHRELLISAYIAASHRHTKYDLRKYNLNRSQFTDIIDRKGDDKEIIRKFGILVEIAESLDRNMNGLVEDIQCQLEDNRFIIKTISKEDVELEINDALSVSKGFEKLYNKELIIL</sequence>
<protein>
    <recommendedName>
        <fullName evidence="3">Exopolyphosphatase</fullName>
        <ecNumber evidence="2">3.6.1.11</ecNumber>
    </recommendedName>
</protein>
<dbReference type="Pfam" id="PF02541">
    <property type="entry name" value="Ppx-GppA"/>
    <property type="match status" value="1"/>
</dbReference>
<evidence type="ECO:0000256" key="5">
    <source>
        <dbReference type="ARBA" id="ARBA00047607"/>
    </source>
</evidence>
<dbReference type="Pfam" id="PF21447">
    <property type="entry name" value="Ppx-GppA_III"/>
    <property type="match status" value="1"/>
</dbReference>
<dbReference type="Gene3D" id="3.30.420.40">
    <property type="match status" value="1"/>
</dbReference>
<name>A0A1C0ACG8_9FIRM</name>
<evidence type="ECO:0000256" key="1">
    <source>
        <dbReference type="ARBA" id="ARBA00007125"/>
    </source>
</evidence>
<accession>A0A1C0ACG8</accession>
<gene>
    <name evidence="8" type="ORF">U472_02315</name>
</gene>
<dbReference type="OrthoDB" id="9807195at2"/>
<proteinExistence type="inferred from homology"/>
<dbReference type="Gene3D" id="1.10.3210.10">
    <property type="entry name" value="Hypothetical protein af1432"/>
    <property type="match status" value="1"/>
</dbReference>
<dbReference type="InterPro" id="IPR043129">
    <property type="entry name" value="ATPase_NBD"/>
</dbReference>
<dbReference type="PIRSF" id="PIRSF001267">
    <property type="entry name" value="Pyrophosphatase_GppA_Ppx"/>
    <property type="match status" value="1"/>
</dbReference>
<evidence type="ECO:0000259" key="6">
    <source>
        <dbReference type="Pfam" id="PF02541"/>
    </source>
</evidence>
<dbReference type="AlphaFoldDB" id="A0A1C0ACG8"/>
<reference evidence="8 9" key="2">
    <citation type="submission" date="2016-08" db="EMBL/GenBank/DDBJ databases">
        <title>Orenia metallireducens sp. nov. strain Z6, a Novel Metal-reducing Firmicute from the Deep Subsurface.</title>
        <authorList>
            <person name="Maxim B.I."/>
            <person name="Kenneth K."/>
            <person name="Flynn T.M."/>
            <person name="Oloughlin E.J."/>
            <person name="Locke R.A."/>
            <person name="Weber J.R."/>
            <person name="Egan S.M."/>
            <person name="Mackie R.I."/>
            <person name="Cann I.K."/>
        </authorList>
    </citation>
    <scope>NUCLEOTIDE SEQUENCE [LARGE SCALE GENOMIC DNA]</scope>
    <source>
        <strain evidence="8 9">Z6</strain>
    </source>
</reference>
<dbReference type="SUPFAM" id="SSF109604">
    <property type="entry name" value="HD-domain/PDEase-like"/>
    <property type="match status" value="1"/>
</dbReference>
<dbReference type="Proteomes" id="UP000093514">
    <property type="component" value="Unassembled WGS sequence"/>
</dbReference>
<keyword evidence="9" id="KW-1185">Reference proteome</keyword>
<evidence type="ECO:0000313" key="8">
    <source>
        <dbReference type="EMBL" id="OCL28054.1"/>
    </source>
</evidence>
<dbReference type="PANTHER" id="PTHR30005">
    <property type="entry name" value="EXOPOLYPHOSPHATASE"/>
    <property type="match status" value="1"/>
</dbReference>
<dbReference type="EC" id="3.6.1.11" evidence="2"/>
<dbReference type="GO" id="GO:0004309">
    <property type="term" value="F:exopolyphosphatase activity"/>
    <property type="evidence" value="ECO:0007669"/>
    <property type="project" value="UniProtKB-EC"/>
</dbReference>
<dbReference type="NCBIfam" id="TIGR03706">
    <property type="entry name" value="exo_poly_only"/>
    <property type="match status" value="1"/>
</dbReference>
<evidence type="ECO:0000256" key="4">
    <source>
        <dbReference type="ARBA" id="ARBA00022801"/>
    </source>
</evidence>
<dbReference type="RefSeq" id="WP_068715118.1">
    <property type="nucleotide sequence ID" value="NZ_LWDV01000006.1"/>
</dbReference>
<dbReference type="EMBL" id="LWDV01000006">
    <property type="protein sequence ID" value="OCL28054.1"/>
    <property type="molecule type" value="Genomic_DNA"/>
</dbReference>
<evidence type="ECO:0000313" key="9">
    <source>
        <dbReference type="Proteomes" id="UP000093514"/>
    </source>
</evidence>
<reference evidence="9" key="1">
    <citation type="submission" date="2016-07" db="EMBL/GenBank/DDBJ databases">
        <authorList>
            <person name="Florea S."/>
            <person name="Webb J.S."/>
            <person name="Jaromczyk J."/>
            <person name="Schardl C.L."/>
        </authorList>
    </citation>
    <scope>NUCLEOTIDE SEQUENCE [LARGE SCALE GENOMIC DNA]</scope>
    <source>
        <strain evidence="9">Z6</strain>
    </source>
</reference>
<keyword evidence="4" id="KW-0378">Hydrolase</keyword>
<dbReference type="Gene3D" id="3.30.420.150">
    <property type="entry name" value="Exopolyphosphatase. Domain 2"/>
    <property type="match status" value="1"/>
</dbReference>
<dbReference type="InterPro" id="IPR003695">
    <property type="entry name" value="Ppx_GppA_N"/>
</dbReference>
<organism evidence="8 9">
    <name type="scientific">Orenia metallireducens</name>
    <dbReference type="NCBI Taxonomy" id="1413210"/>
    <lineage>
        <taxon>Bacteria</taxon>
        <taxon>Bacillati</taxon>
        <taxon>Bacillota</taxon>
        <taxon>Clostridia</taxon>
        <taxon>Halanaerobiales</taxon>
        <taxon>Halobacteroidaceae</taxon>
        <taxon>Orenia</taxon>
    </lineage>
</organism>
<evidence type="ECO:0000256" key="3">
    <source>
        <dbReference type="ARBA" id="ARBA00020416"/>
    </source>
</evidence>